<protein>
    <recommendedName>
        <fullName evidence="2">mannose-1-phosphate guanylyltransferase</fullName>
        <ecNumber evidence="2">2.7.7.13</ecNumber>
    </recommendedName>
</protein>
<dbReference type="GO" id="GO:0000271">
    <property type="term" value="P:polysaccharide biosynthetic process"/>
    <property type="evidence" value="ECO:0007669"/>
    <property type="project" value="InterPro"/>
</dbReference>
<dbReference type="EMBL" id="LWQU01000104">
    <property type="protein sequence ID" value="OAN54986.1"/>
    <property type="molecule type" value="Genomic_DNA"/>
</dbReference>
<accession>A0A178MW61</accession>
<keyword evidence="6" id="KW-0342">GTP-binding</keyword>
<dbReference type="FunFam" id="3.90.550.10:FF:000046">
    <property type="entry name" value="Mannose-1-phosphate guanylyltransferase (GDP)"/>
    <property type="match status" value="1"/>
</dbReference>
<dbReference type="GO" id="GO:0016853">
    <property type="term" value="F:isomerase activity"/>
    <property type="evidence" value="ECO:0007669"/>
    <property type="project" value="UniProtKB-KW"/>
</dbReference>
<dbReference type="Pfam" id="PF01050">
    <property type="entry name" value="MannoseP_isomer"/>
    <property type="match status" value="1"/>
</dbReference>
<dbReference type="GO" id="GO:0005525">
    <property type="term" value="F:GTP binding"/>
    <property type="evidence" value="ECO:0007669"/>
    <property type="project" value="UniProtKB-KW"/>
</dbReference>
<dbReference type="CDD" id="cd02213">
    <property type="entry name" value="cupin_PMI_typeII_C"/>
    <property type="match status" value="1"/>
</dbReference>
<dbReference type="PANTHER" id="PTHR46390">
    <property type="entry name" value="MANNOSE-1-PHOSPHATE GUANYLYLTRANSFERASE"/>
    <property type="match status" value="1"/>
</dbReference>
<dbReference type="InterPro" id="IPR001538">
    <property type="entry name" value="Man6P_isomerase-2_C"/>
</dbReference>
<feature type="domain" description="MannoseP isomerase/GMP-like beta-helix" evidence="11">
    <location>
        <begin position="286"/>
        <end position="340"/>
    </location>
</feature>
<dbReference type="Pfam" id="PF00483">
    <property type="entry name" value="NTP_transferase"/>
    <property type="match status" value="1"/>
</dbReference>
<dbReference type="InterPro" id="IPR006375">
    <property type="entry name" value="Man1P_GuaTrfase/Man6P_Isoase"/>
</dbReference>
<evidence type="ECO:0000313" key="12">
    <source>
        <dbReference type="EMBL" id="OAN54986.1"/>
    </source>
</evidence>
<dbReference type="InterPro" id="IPR005835">
    <property type="entry name" value="NTP_transferase_dom"/>
</dbReference>
<comment type="similarity">
    <text evidence="1 8">Belongs to the mannose-6-phosphate isomerase type 2 family.</text>
</comment>
<evidence type="ECO:0000256" key="2">
    <source>
        <dbReference type="ARBA" id="ARBA00012387"/>
    </source>
</evidence>
<evidence type="ECO:0000259" key="9">
    <source>
        <dbReference type="Pfam" id="PF00483"/>
    </source>
</evidence>
<keyword evidence="13" id="KW-1185">Reference proteome</keyword>
<dbReference type="InterPro" id="IPR014710">
    <property type="entry name" value="RmlC-like_jellyroll"/>
</dbReference>
<dbReference type="NCBIfam" id="TIGR01479">
    <property type="entry name" value="GMP_PMI"/>
    <property type="match status" value="1"/>
</dbReference>
<comment type="catalytic activity">
    <reaction evidence="7">
        <text>alpha-D-mannose 1-phosphate + GTP + H(+) = GDP-alpha-D-mannose + diphosphate</text>
        <dbReference type="Rhea" id="RHEA:15229"/>
        <dbReference type="ChEBI" id="CHEBI:15378"/>
        <dbReference type="ChEBI" id="CHEBI:33019"/>
        <dbReference type="ChEBI" id="CHEBI:37565"/>
        <dbReference type="ChEBI" id="CHEBI:57527"/>
        <dbReference type="ChEBI" id="CHEBI:58409"/>
        <dbReference type="EC" id="2.7.7.13"/>
    </reaction>
</comment>
<organism evidence="12 13">
    <name type="scientific">Magnetospirillum moscoviense</name>
    <dbReference type="NCBI Taxonomy" id="1437059"/>
    <lineage>
        <taxon>Bacteria</taxon>
        <taxon>Pseudomonadati</taxon>
        <taxon>Pseudomonadota</taxon>
        <taxon>Alphaproteobacteria</taxon>
        <taxon>Rhodospirillales</taxon>
        <taxon>Rhodospirillaceae</taxon>
        <taxon>Magnetospirillum</taxon>
    </lineage>
</organism>
<dbReference type="RefSeq" id="WP_068497984.1">
    <property type="nucleotide sequence ID" value="NZ_LWQU01000104.1"/>
</dbReference>
<dbReference type="InterPro" id="IPR051161">
    <property type="entry name" value="Mannose-6P_isomerase_type2"/>
</dbReference>
<dbReference type="SUPFAM" id="SSF51182">
    <property type="entry name" value="RmlC-like cupins"/>
    <property type="match status" value="1"/>
</dbReference>
<dbReference type="EC" id="2.7.7.13" evidence="2"/>
<gene>
    <name evidence="12" type="primary">cpsB</name>
    <name evidence="12" type="ORF">A6A05_00040</name>
</gene>
<evidence type="ECO:0000256" key="6">
    <source>
        <dbReference type="ARBA" id="ARBA00023134"/>
    </source>
</evidence>
<dbReference type="Pfam" id="PF22640">
    <property type="entry name" value="ManC_GMP_beta-helix"/>
    <property type="match status" value="1"/>
</dbReference>
<dbReference type="Gene3D" id="3.90.550.10">
    <property type="entry name" value="Spore Coat Polysaccharide Biosynthesis Protein SpsA, Chain A"/>
    <property type="match status" value="1"/>
</dbReference>
<dbReference type="GO" id="GO:0009298">
    <property type="term" value="P:GDP-mannose biosynthetic process"/>
    <property type="evidence" value="ECO:0007669"/>
    <property type="project" value="TreeGrafter"/>
</dbReference>
<sequence>MTLIPVILSGGAGTRLWPLSREMMPKQMLKLLSERTLLQETALRANAAPIVVCNQEHRFIVAEQLREIGIEPKAIVIEPCGRNTAPAVAVAALLAADQPDALLLVMPSDHLVRDVAAFQAAIAKAMPLAKAGHLVTFGIEPTEPNTGYGYIQRGEAVMDGFTVRRFVEKPDRATAETYLAEGTYAWNSGIFLFPARLYLEELARLRPGMIQGCRDALEQGATDLFFFRLAEGPFATLSGESIDYAVMEQTARAAMVPVEMGWSDIGSWSSLWQESQPDDNGNVTIGDVITTGTEGCYLRSDDRLLTTIGVKDLVVVATDDAVLVAGKAHDQDVKKIVEALKAKNRSEATHGSRAWRPWGWFQNLDDGHRFRVKHIQVNPGAKLSLQKHWHRSEHWVVVTGTALVTCGEQTFTLRENESTFIPAGTPHRLENPGRLPLRMIEVQSGEYVGEDDIVRLEDAYGRTEK</sequence>
<feature type="domain" description="Mannose-6-phosphate isomerase type II C-terminal" evidence="10">
    <location>
        <begin position="344"/>
        <end position="458"/>
    </location>
</feature>
<feature type="domain" description="Nucleotidyl transferase" evidence="9">
    <location>
        <begin position="5"/>
        <end position="276"/>
    </location>
</feature>
<evidence type="ECO:0000313" key="13">
    <source>
        <dbReference type="Proteomes" id="UP000078543"/>
    </source>
</evidence>
<dbReference type="InterPro" id="IPR011051">
    <property type="entry name" value="RmlC_Cupin_sf"/>
</dbReference>
<keyword evidence="3 12" id="KW-0808">Transferase</keyword>
<dbReference type="InterPro" id="IPR049577">
    <property type="entry name" value="GMPP_N"/>
</dbReference>
<evidence type="ECO:0000259" key="10">
    <source>
        <dbReference type="Pfam" id="PF01050"/>
    </source>
</evidence>
<evidence type="ECO:0000256" key="3">
    <source>
        <dbReference type="ARBA" id="ARBA00022679"/>
    </source>
</evidence>
<dbReference type="AlphaFoldDB" id="A0A178MW61"/>
<dbReference type="OrthoDB" id="9806359at2"/>
<evidence type="ECO:0000256" key="1">
    <source>
        <dbReference type="ARBA" id="ARBA00006115"/>
    </source>
</evidence>
<dbReference type="CDD" id="cd02509">
    <property type="entry name" value="GDP-M1P_Guanylyltransferase"/>
    <property type="match status" value="1"/>
</dbReference>
<keyword evidence="5" id="KW-0547">Nucleotide-binding</keyword>
<comment type="caution">
    <text evidence="12">The sequence shown here is derived from an EMBL/GenBank/DDBJ whole genome shotgun (WGS) entry which is preliminary data.</text>
</comment>
<dbReference type="Gene3D" id="2.60.120.10">
    <property type="entry name" value="Jelly Rolls"/>
    <property type="match status" value="1"/>
</dbReference>
<dbReference type="STRING" id="1437059.A6A05_00040"/>
<keyword evidence="4 12" id="KW-0548">Nucleotidyltransferase</keyword>
<dbReference type="Proteomes" id="UP000078543">
    <property type="component" value="Unassembled WGS sequence"/>
</dbReference>
<dbReference type="GO" id="GO:0004475">
    <property type="term" value="F:mannose-1-phosphate guanylyltransferase (GTP) activity"/>
    <property type="evidence" value="ECO:0007669"/>
    <property type="project" value="UniProtKB-EC"/>
</dbReference>
<keyword evidence="12" id="KW-0413">Isomerase</keyword>
<dbReference type="FunFam" id="2.60.120.10:FF:000032">
    <property type="entry name" value="Mannose-1-phosphate guanylyltransferase/mannose-6-phosphate isomerase"/>
    <property type="match status" value="1"/>
</dbReference>
<evidence type="ECO:0000256" key="5">
    <source>
        <dbReference type="ARBA" id="ARBA00022741"/>
    </source>
</evidence>
<dbReference type="InterPro" id="IPR029044">
    <property type="entry name" value="Nucleotide-diphossugar_trans"/>
</dbReference>
<reference evidence="12 13" key="1">
    <citation type="submission" date="2016-04" db="EMBL/GenBank/DDBJ databases">
        <title>Draft genome sequence of freshwater magnetotactic bacteria Magnetospirillum marisnigri SP-1 and Magnetospirillum moscoviense BB-1.</title>
        <authorList>
            <person name="Koziaeva V."/>
            <person name="Dziuba M.V."/>
            <person name="Ivanov T.M."/>
            <person name="Kuznetsov B."/>
            <person name="Grouzdev D.S."/>
        </authorList>
    </citation>
    <scope>NUCLEOTIDE SEQUENCE [LARGE SCALE GENOMIC DNA]</scope>
    <source>
        <strain evidence="12 13">BB-1</strain>
    </source>
</reference>
<evidence type="ECO:0000256" key="8">
    <source>
        <dbReference type="RuleBase" id="RU004190"/>
    </source>
</evidence>
<dbReference type="PANTHER" id="PTHR46390:SF1">
    <property type="entry name" value="MANNOSE-1-PHOSPHATE GUANYLYLTRANSFERASE"/>
    <property type="match status" value="1"/>
</dbReference>
<dbReference type="InterPro" id="IPR054566">
    <property type="entry name" value="ManC/GMP-like_b-helix"/>
</dbReference>
<proteinExistence type="inferred from homology"/>
<evidence type="ECO:0000256" key="7">
    <source>
        <dbReference type="ARBA" id="ARBA00047343"/>
    </source>
</evidence>
<name>A0A178MW61_9PROT</name>
<dbReference type="SUPFAM" id="SSF53448">
    <property type="entry name" value="Nucleotide-diphospho-sugar transferases"/>
    <property type="match status" value="1"/>
</dbReference>
<evidence type="ECO:0000259" key="11">
    <source>
        <dbReference type="Pfam" id="PF22640"/>
    </source>
</evidence>
<evidence type="ECO:0000256" key="4">
    <source>
        <dbReference type="ARBA" id="ARBA00022695"/>
    </source>
</evidence>